<proteinExistence type="predicted"/>
<keyword evidence="1" id="KW-0547">Nucleotide-binding</keyword>
<feature type="domain" description="Helicase ATP-binding" evidence="5">
    <location>
        <begin position="41"/>
        <end position="207"/>
    </location>
</feature>
<evidence type="ECO:0000313" key="6">
    <source>
        <dbReference type="EMBL" id="OXA57283.1"/>
    </source>
</evidence>
<dbReference type="PANTHER" id="PTHR47960">
    <property type="entry name" value="DEAD-BOX ATP-DEPENDENT RNA HELICASE 50"/>
    <property type="match status" value="1"/>
</dbReference>
<dbReference type="GO" id="GO:0004386">
    <property type="term" value="F:helicase activity"/>
    <property type="evidence" value="ECO:0007669"/>
    <property type="project" value="UniProtKB-KW"/>
</dbReference>
<dbReference type="GO" id="GO:0003676">
    <property type="term" value="F:nucleic acid binding"/>
    <property type="evidence" value="ECO:0007669"/>
    <property type="project" value="InterPro"/>
</dbReference>
<dbReference type="STRING" id="158441.A0A226EHV8"/>
<dbReference type="InterPro" id="IPR000629">
    <property type="entry name" value="RNA-helicase_DEAD-box_CS"/>
</dbReference>
<evidence type="ECO:0000256" key="3">
    <source>
        <dbReference type="ARBA" id="ARBA00022806"/>
    </source>
</evidence>
<dbReference type="PROSITE" id="PS00039">
    <property type="entry name" value="DEAD_ATP_HELICASE"/>
    <property type="match status" value="1"/>
</dbReference>
<protein>
    <submittedName>
        <fullName evidence="6">ATP-dependent RNA helicase cgh-1</fullName>
    </submittedName>
</protein>
<dbReference type="SUPFAM" id="SSF52540">
    <property type="entry name" value="P-loop containing nucleoside triphosphate hydrolases"/>
    <property type="match status" value="1"/>
</dbReference>
<dbReference type="Proteomes" id="UP000198287">
    <property type="component" value="Unassembled WGS sequence"/>
</dbReference>
<name>A0A226EHV8_FOLCA</name>
<dbReference type="Pfam" id="PF00270">
    <property type="entry name" value="DEAD"/>
    <property type="match status" value="1"/>
</dbReference>
<dbReference type="InterPro" id="IPR027417">
    <property type="entry name" value="P-loop_NTPase"/>
</dbReference>
<dbReference type="PROSITE" id="PS51192">
    <property type="entry name" value="HELICASE_ATP_BIND_1"/>
    <property type="match status" value="1"/>
</dbReference>
<dbReference type="Gene3D" id="3.40.50.300">
    <property type="entry name" value="P-loop containing nucleotide triphosphate hydrolases"/>
    <property type="match status" value="1"/>
</dbReference>
<dbReference type="OrthoDB" id="10265785at2759"/>
<evidence type="ECO:0000256" key="4">
    <source>
        <dbReference type="ARBA" id="ARBA00022840"/>
    </source>
</evidence>
<dbReference type="SMART" id="SM00487">
    <property type="entry name" value="DEXDc"/>
    <property type="match status" value="1"/>
</dbReference>
<dbReference type="AlphaFoldDB" id="A0A226EHV8"/>
<dbReference type="GO" id="GO:0005524">
    <property type="term" value="F:ATP binding"/>
    <property type="evidence" value="ECO:0007669"/>
    <property type="project" value="UniProtKB-KW"/>
</dbReference>
<keyword evidence="4" id="KW-0067">ATP-binding</keyword>
<dbReference type="InterPro" id="IPR014001">
    <property type="entry name" value="Helicase_ATP-bd"/>
</dbReference>
<comment type="caution">
    <text evidence="6">The sequence shown here is derived from an EMBL/GenBank/DDBJ whole genome shotgun (WGS) entry which is preliminary data.</text>
</comment>
<evidence type="ECO:0000256" key="1">
    <source>
        <dbReference type="ARBA" id="ARBA00022741"/>
    </source>
</evidence>
<evidence type="ECO:0000256" key="2">
    <source>
        <dbReference type="ARBA" id="ARBA00022801"/>
    </source>
</evidence>
<keyword evidence="7" id="KW-1185">Reference proteome</keyword>
<accession>A0A226EHV8</accession>
<keyword evidence="2" id="KW-0378">Hydrolase</keyword>
<dbReference type="EMBL" id="LNIX01000003">
    <property type="protein sequence ID" value="OXA57283.1"/>
    <property type="molecule type" value="Genomic_DNA"/>
</dbReference>
<gene>
    <name evidence="6" type="ORF">Fcan01_08359</name>
</gene>
<reference evidence="6 7" key="1">
    <citation type="submission" date="2015-12" db="EMBL/GenBank/DDBJ databases">
        <title>The genome of Folsomia candida.</title>
        <authorList>
            <person name="Faddeeva A."/>
            <person name="Derks M.F."/>
            <person name="Anvar Y."/>
            <person name="Smit S."/>
            <person name="Van Straalen N."/>
            <person name="Roelofs D."/>
        </authorList>
    </citation>
    <scope>NUCLEOTIDE SEQUENCE [LARGE SCALE GENOMIC DNA]</scope>
    <source>
        <strain evidence="6 7">VU population</strain>
        <tissue evidence="6">Whole body</tissue>
    </source>
</reference>
<organism evidence="6 7">
    <name type="scientific">Folsomia candida</name>
    <name type="common">Springtail</name>
    <dbReference type="NCBI Taxonomy" id="158441"/>
    <lineage>
        <taxon>Eukaryota</taxon>
        <taxon>Metazoa</taxon>
        <taxon>Ecdysozoa</taxon>
        <taxon>Arthropoda</taxon>
        <taxon>Hexapoda</taxon>
        <taxon>Collembola</taxon>
        <taxon>Entomobryomorpha</taxon>
        <taxon>Isotomoidea</taxon>
        <taxon>Isotomidae</taxon>
        <taxon>Proisotominae</taxon>
        <taxon>Folsomia</taxon>
    </lineage>
</organism>
<keyword evidence="3 6" id="KW-0347">Helicase</keyword>
<evidence type="ECO:0000259" key="5">
    <source>
        <dbReference type="PROSITE" id="PS51192"/>
    </source>
</evidence>
<dbReference type="GO" id="GO:0016787">
    <property type="term" value="F:hydrolase activity"/>
    <property type="evidence" value="ECO:0007669"/>
    <property type="project" value="UniProtKB-KW"/>
</dbReference>
<evidence type="ECO:0000313" key="7">
    <source>
        <dbReference type="Proteomes" id="UP000198287"/>
    </source>
</evidence>
<sequence>MSTAVVTNNGEVDEDLAAALKAKMMLSSDNNDGEEIGNCKGSVALSGRDILARAKNGTGKTGAYSIPLLERIDPTLDAIQGLIVVPTRELALQVSQICTDLAQHLQFVVVTTGGTGLYDDIIRVFQQSHVIIATPGRIIDLMEKNVCKMDQCKMLVLDEADKFLSQDFNLMLDKLIRRDNSPLLCYLSYHSGIIYEKTRNPPVQDYLDERADAEGGDTIIRLRPGTSEGPLFEHALFQIANQPVHHLLSICCCFSE</sequence>
<dbReference type="InterPro" id="IPR011545">
    <property type="entry name" value="DEAD/DEAH_box_helicase_dom"/>
</dbReference>